<dbReference type="CDD" id="cd02146">
    <property type="entry name" value="NfsA-like"/>
    <property type="match status" value="1"/>
</dbReference>
<evidence type="ECO:0000256" key="2">
    <source>
        <dbReference type="ARBA" id="ARBA00022630"/>
    </source>
</evidence>
<evidence type="ECO:0000256" key="3">
    <source>
        <dbReference type="ARBA" id="ARBA00022643"/>
    </source>
</evidence>
<evidence type="ECO:0000256" key="1">
    <source>
        <dbReference type="ARBA" id="ARBA00008366"/>
    </source>
</evidence>
<evidence type="ECO:0000313" key="8">
    <source>
        <dbReference type="Proteomes" id="UP000050973"/>
    </source>
</evidence>
<dbReference type="Proteomes" id="UP000050973">
    <property type="component" value="Unassembled WGS sequence"/>
</dbReference>
<dbReference type="Gene3D" id="3.40.109.10">
    <property type="entry name" value="NADH Oxidase"/>
    <property type="match status" value="1"/>
</dbReference>
<dbReference type="PANTHER" id="PTHR43425:SF2">
    <property type="entry name" value="OXYGEN-INSENSITIVE NADPH NITROREDUCTASE"/>
    <property type="match status" value="1"/>
</dbReference>
<dbReference type="InterPro" id="IPR016446">
    <property type="entry name" value="Flavin_OxRdtase_Frp"/>
</dbReference>
<comment type="similarity">
    <text evidence="1 5">Belongs to the flavin oxidoreductase frp family.</text>
</comment>
<comment type="caution">
    <text evidence="7">The sequence shown here is derived from an EMBL/GenBank/DDBJ whole genome shotgun (WGS) entry which is preliminary data.</text>
</comment>
<keyword evidence="2 5" id="KW-0285">Flavoprotein</keyword>
<name>A0A0R1WAM3_9LACO</name>
<dbReference type="PANTHER" id="PTHR43425">
    <property type="entry name" value="OXYGEN-INSENSITIVE NADPH NITROREDUCTASE"/>
    <property type="match status" value="1"/>
</dbReference>
<keyword evidence="5" id="KW-0521">NADP</keyword>
<proteinExistence type="inferred from homology"/>
<dbReference type="PATRIC" id="fig|1423779.3.peg.666"/>
<evidence type="ECO:0000256" key="4">
    <source>
        <dbReference type="ARBA" id="ARBA00023002"/>
    </source>
</evidence>
<keyword evidence="4 5" id="KW-0560">Oxidoreductase</keyword>
<feature type="domain" description="Nitroreductase" evidence="6">
    <location>
        <begin position="13"/>
        <end position="164"/>
    </location>
</feature>
<organism evidence="7 8">
    <name type="scientific">Limosilactobacillus oris DSM 4864</name>
    <dbReference type="NCBI Taxonomy" id="1423779"/>
    <lineage>
        <taxon>Bacteria</taxon>
        <taxon>Bacillati</taxon>
        <taxon>Bacillota</taxon>
        <taxon>Bacilli</taxon>
        <taxon>Lactobacillales</taxon>
        <taxon>Lactobacillaceae</taxon>
        <taxon>Limosilactobacillus</taxon>
    </lineage>
</organism>
<dbReference type="RefSeq" id="WP_003714228.1">
    <property type="nucleotide sequence ID" value="NZ_AZGE01000019.1"/>
</dbReference>
<dbReference type="GO" id="GO:0016491">
    <property type="term" value="F:oxidoreductase activity"/>
    <property type="evidence" value="ECO:0007669"/>
    <property type="project" value="UniProtKB-UniRule"/>
</dbReference>
<dbReference type="EMBL" id="AZGE01000019">
    <property type="protein sequence ID" value="KRM14887.1"/>
    <property type="molecule type" value="Genomic_DNA"/>
</dbReference>
<gene>
    <name evidence="7" type="ORF">FC49_GL000656</name>
</gene>
<reference evidence="7 8" key="1">
    <citation type="journal article" date="2015" name="Genome Announc.">
        <title>Expanding the biotechnology potential of lactobacilli through comparative genomics of 213 strains and associated genera.</title>
        <authorList>
            <person name="Sun Z."/>
            <person name="Harris H.M."/>
            <person name="McCann A."/>
            <person name="Guo C."/>
            <person name="Argimon S."/>
            <person name="Zhang W."/>
            <person name="Yang X."/>
            <person name="Jeffery I.B."/>
            <person name="Cooney J.C."/>
            <person name="Kagawa T.F."/>
            <person name="Liu W."/>
            <person name="Song Y."/>
            <person name="Salvetti E."/>
            <person name="Wrobel A."/>
            <person name="Rasinkangas P."/>
            <person name="Parkhill J."/>
            <person name="Rea M.C."/>
            <person name="O'Sullivan O."/>
            <person name="Ritari J."/>
            <person name="Douillard F.P."/>
            <person name="Paul Ross R."/>
            <person name="Yang R."/>
            <person name="Briner A.E."/>
            <person name="Felis G.E."/>
            <person name="de Vos W.M."/>
            <person name="Barrangou R."/>
            <person name="Klaenhammer T.R."/>
            <person name="Caufield P.W."/>
            <person name="Cui Y."/>
            <person name="Zhang H."/>
            <person name="O'Toole P.W."/>
        </authorList>
    </citation>
    <scope>NUCLEOTIDE SEQUENCE [LARGE SCALE GENOMIC DNA]</scope>
    <source>
        <strain evidence="7 8">DSM 4864</strain>
    </source>
</reference>
<sequence>MIHNQTIDNQLNHRTIRAFKDQPLTADQLQTLYAAASHTSTSMFMQQFSILHLTDPQLRQAVREISGQPYVGANGDLLIFVVDLYRNQQIRHQMGNDDGRLHTTDIFMQAVEDTVLALQNTLVAAESMGLGGVILGSIKNDPARLVKVLKLPKMTMPLLGLQVGIPDQQPQLKPRLPLDFIAFDNHYPTEFDVHDLADYDHDVHQYYDLRDANRRVDSFTNQINGAKLNLGDPDKRDDLAQVLQEQGLALDWKRAD</sequence>
<dbReference type="PIRSF" id="PIRSF005426">
    <property type="entry name" value="Frp"/>
    <property type="match status" value="1"/>
</dbReference>
<dbReference type="AlphaFoldDB" id="A0A0R1WAM3"/>
<dbReference type="SUPFAM" id="SSF55469">
    <property type="entry name" value="FMN-dependent nitroreductase-like"/>
    <property type="match status" value="1"/>
</dbReference>
<evidence type="ECO:0000256" key="5">
    <source>
        <dbReference type="PIRNR" id="PIRNR005426"/>
    </source>
</evidence>
<dbReference type="InterPro" id="IPR029479">
    <property type="entry name" value="Nitroreductase"/>
</dbReference>
<keyword evidence="3 5" id="KW-0288">FMN</keyword>
<dbReference type="InterPro" id="IPR000415">
    <property type="entry name" value="Nitroreductase-like"/>
</dbReference>
<accession>A0A0R1WAM3</accession>
<dbReference type="Pfam" id="PF00881">
    <property type="entry name" value="Nitroreductase"/>
    <property type="match status" value="1"/>
</dbReference>
<protein>
    <submittedName>
        <fullName evidence="7">Oxygen-insensitive NADPH nitroreductase</fullName>
    </submittedName>
</protein>
<evidence type="ECO:0000313" key="7">
    <source>
        <dbReference type="EMBL" id="KRM14887.1"/>
    </source>
</evidence>
<evidence type="ECO:0000259" key="6">
    <source>
        <dbReference type="Pfam" id="PF00881"/>
    </source>
</evidence>